<dbReference type="EMBL" id="CATKSN020000215">
    <property type="protein sequence ID" value="CAI9149292.1"/>
    <property type="molecule type" value="Genomic_DNA"/>
</dbReference>
<evidence type="ECO:0000313" key="2">
    <source>
        <dbReference type="Proteomes" id="UP001176941"/>
    </source>
</evidence>
<name>A0ABN8XLZ7_RANTA</name>
<sequence>MLLRSQSRSALATHQQKFDSIPDVRPYPRILCRAWEVTAEGRCVLSRDVEKSERNVEHHNMVPVWTVLRRAVLGEKHALFMHAGHWLFGYSSRSANATSLDVERLYASGVPAVYSFTAGGACGSSGESWRDGEWCTFTQERVCTWEAHVNSVLRADFASSMRRSRGPCPRIFRGAHMFVCKVAELCHK</sequence>
<dbReference type="Proteomes" id="UP001176941">
    <property type="component" value="Unassembled WGS sequence"/>
</dbReference>
<organism evidence="1 2">
    <name type="scientific">Rangifer tarandus platyrhynchus</name>
    <name type="common">Svalbard reindeer</name>
    <dbReference type="NCBI Taxonomy" id="3082113"/>
    <lineage>
        <taxon>Eukaryota</taxon>
        <taxon>Metazoa</taxon>
        <taxon>Chordata</taxon>
        <taxon>Craniata</taxon>
        <taxon>Vertebrata</taxon>
        <taxon>Euteleostomi</taxon>
        <taxon>Mammalia</taxon>
        <taxon>Eutheria</taxon>
        <taxon>Laurasiatheria</taxon>
        <taxon>Artiodactyla</taxon>
        <taxon>Ruminantia</taxon>
        <taxon>Pecora</taxon>
        <taxon>Cervidae</taxon>
        <taxon>Odocoileinae</taxon>
        <taxon>Rangifer</taxon>
    </lineage>
</organism>
<comment type="caution">
    <text evidence="1">The sequence shown here is derived from an EMBL/GenBank/DDBJ whole genome shotgun (WGS) entry which is preliminary data.</text>
</comment>
<reference evidence="1" key="1">
    <citation type="submission" date="2023-04" db="EMBL/GenBank/DDBJ databases">
        <authorList>
            <consortium name="ELIXIR-Norway"/>
        </authorList>
    </citation>
    <scope>NUCLEOTIDE SEQUENCE [LARGE SCALE GENOMIC DNA]</scope>
</reference>
<protein>
    <submittedName>
        <fullName evidence="1">Uncharacterized protein</fullName>
    </submittedName>
</protein>
<gene>
    <name evidence="1" type="ORF">MRATA1EN1_LOCUS30910</name>
</gene>
<keyword evidence="2" id="KW-1185">Reference proteome</keyword>
<proteinExistence type="predicted"/>
<evidence type="ECO:0000313" key="1">
    <source>
        <dbReference type="EMBL" id="CAI9149292.1"/>
    </source>
</evidence>
<accession>A0ABN8XLZ7</accession>